<feature type="region of interest" description="Disordered" evidence="11">
    <location>
        <begin position="391"/>
        <end position="423"/>
    </location>
</feature>
<evidence type="ECO:0000256" key="5">
    <source>
        <dbReference type="ARBA" id="ARBA00022771"/>
    </source>
</evidence>
<dbReference type="InterPro" id="IPR013087">
    <property type="entry name" value="Znf_C2H2_type"/>
</dbReference>
<dbReference type="GO" id="GO:0005634">
    <property type="term" value="C:nucleus"/>
    <property type="evidence" value="ECO:0007669"/>
    <property type="project" value="UniProtKB-SubCell"/>
</dbReference>
<evidence type="ECO:0000313" key="13">
    <source>
        <dbReference type="EMBL" id="KAK5089993.1"/>
    </source>
</evidence>
<protein>
    <submittedName>
        <fullName evidence="13">Transcriptional regulator of sulfur amino acid metabolism</fullName>
    </submittedName>
</protein>
<keyword evidence="5 10" id="KW-0863">Zinc-finger</keyword>
<evidence type="ECO:0000256" key="7">
    <source>
        <dbReference type="ARBA" id="ARBA00023125"/>
    </source>
</evidence>
<feature type="region of interest" description="Disordered" evidence="11">
    <location>
        <begin position="63"/>
        <end position="85"/>
    </location>
</feature>
<evidence type="ECO:0000256" key="8">
    <source>
        <dbReference type="ARBA" id="ARBA00023163"/>
    </source>
</evidence>
<dbReference type="PROSITE" id="PS00028">
    <property type="entry name" value="ZINC_FINGER_C2H2_1"/>
    <property type="match status" value="1"/>
</dbReference>
<keyword evidence="3" id="KW-0479">Metal-binding</keyword>
<evidence type="ECO:0000256" key="10">
    <source>
        <dbReference type="PROSITE-ProRule" id="PRU00042"/>
    </source>
</evidence>
<dbReference type="Gene3D" id="3.30.160.60">
    <property type="entry name" value="Classic Zinc Finger"/>
    <property type="match status" value="2"/>
</dbReference>
<feature type="domain" description="C2H2-type" evidence="12">
    <location>
        <begin position="339"/>
        <end position="366"/>
    </location>
</feature>
<comment type="subcellular location">
    <subcellularLocation>
        <location evidence="1">Nucleus</location>
    </subcellularLocation>
</comment>
<evidence type="ECO:0000256" key="4">
    <source>
        <dbReference type="ARBA" id="ARBA00022737"/>
    </source>
</evidence>
<dbReference type="GO" id="GO:0010468">
    <property type="term" value="P:regulation of gene expression"/>
    <property type="evidence" value="ECO:0007669"/>
    <property type="project" value="TreeGrafter"/>
</dbReference>
<dbReference type="EMBL" id="JAVRRJ010000001">
    <property type="protein sequence ID" value="KAK5089993.1"/>
    <property type="molecule type" value="Genomic_DNA"/>
</dbReference>
<dbReference type="InterPro" id="IPR050331">
    <property type="entry name" value="Zinc_finger"/>
</dbReference>
<dbReference type="GO" id="GO:0003677">
    <property type="term" value="F:DNA binding"/>
    <property type="evidence" value="ECO:0007669"/>
    <property type="project" value="UniProtKB-KW"/>
</dbReference>
<evidence type="ECO:0000256" key="9">
    <source>
        <dbReference type="ARBA" id="ARBA00023242"/>
    </source>
</evidence>
<dbReference type="PANTHER" id="PTHR16515">
    <property type="entry name" value="PR DOMAIN ZINC FINGER PROTEIN"/>
    <property type="match status" value="1"/>
</dbReference>
<dbReference type="SUPFAM" id="SSF57667">
    <property type="entry name" value="beta-beta-alpha zinc fingers"/>
    <property type="match status" value="1"/>
</dbReference>
<feature type="compositionally biased region" description="Polar residues" evidence="11">
    <location>
        <begin position="397"/>
        <end position="423"/>
    </location>
</feature>
<comment type="caution">
    <text evidence="13">The sequence shown here is derived from an EMBL/GenBank/DDBJ whole genome shotgun (WGS) entry which is preliminary data.</text>
</comment>
<dbReference type="SMART" id="SM00355">
    <property type="entry name" value="ZnF_C2H2"/>
    <property type="match status" value="2"/>
</dbReference>
<evidence type="ECO:0000256" key="11">
    <source>
        <dbReference type="SAM" id="MobiDB-lite"/>
    </source>
</evidence>
<feature type="compositionally biased region" description="Polar residues" evidence="11">
    <location>
        <begin position="187"/>
        <end position="197"/>
    </location>
</feature>
<feature type="region of interest" description="Disordered" evidence="11">
    <location>
        <begin position="187"/>
        <end position="207"/>
    </location>
</feature>
<dbReference type="RefSeq" id="XP_064753569.1">
    <property type="nucleotide sequence ID" value="XM_064900257.1"/>
</dbReference>
<feature type="compositionally biased region" description="Polar residues" evidence="11">
    <location>
        <begin position="71"/>
        <end position="82"/>
    </location>
</feature>
<dbReference type="GO" id="GO:0008270">
    <property type="term" value="F:zinc ion binding"/>
    <property type="evidence" value="ECO:0007669"/>
    <property type="project" value="UniProtKB-KW"/>
</dbReference>
<feature type="region of interest" description="Disordered" evidence="11">
    <location>
        <begin position="224"/>
        <end position="265"/>
    </location>
</feature>
<evidence type="ECO:0000313" key="14">
    <source>
        <dbReference type="Proteomes" id="UP001309876"/>
    </source>
</evidence>
<dbReference type="FunFam" id="3.30.160.60:FF:001182">
    <property type="entry name" value="Zinc finger, C2H2 type"/>
    <property type="match status" value="1"/>
</dbReference>
<accession>A0AAN7T4S8</accession>
<evidence type="ECO:0000256" key="3">
    <source>
        <dbReference type="ARBA" id="ARBA00022723"/>
    </source>
</evidence>
<evidence type="ECO:0000259" key="12">
    <source>
        <dbReference type="PROSITE" id="PS50157"/>
    </source>
</evidence>
<comment type="similarity">
    <text evidence="2">Belongs to the krueppel C2H2-type zinc-finger protein family.</text>
</comment>
<feature type="domain" description="C2H2-type" evidence="12">
    <location>
        <begin position="367"/>
        <end position="385"/>
    </location>
</feature>
<organism evidence="13 14">
    <name type="scientific">Lithohypha guttulata</name>
    <dbReference type="NCBI Taxonomy" id="1690604"/>
    <lineage>
        <taxon>Eukaryota</taxon>
        <taxon>Fungi</taxon>
        <taxon>Dikarya</taxon>
        <taxon>Ascomycota</taxon>
        <taxon>Pezizomycotina</taxon>
        <taxon>Eurotiomycetes</taxon>
        <taxon>Chaetothyriomycetidae</taxon>
        <taxon>Chaetothyriales</taxon>
        <taxon>Trichomeriaceae</taxon>
        <taxon>Lithohypha</taxon>
    </lineage>
</organism>
<dbReference type="Pfam" id="PF00096">
    <property type="entry name" value="zf-C2H2"/>
    <property type="match status" value="2"/>
</dbReference>
<dbReference type="FunFam" id="3.30.160.60:FF:000188">
    <property type="entry name" value="Zinc finger protein 787"/>
    <property type="match status" value="1"/>
</dbReference>
<evidence type="ECO:0000256" key="1">
    <source>
        <dbReference type="ARBA" id="ARBA00004123"/>
    </source>
</evidence>
<dbReference type="Proteomes" id="UP001309876">
    <property type="component" value="Unassembled WGS sequence"/>
</dbReference>
<dbReference type="InterPro" id="IPR036236">
    <property type="entry name" value="Znf_C2H2_sf"/>
</dbReference>
<name>A0AAN7T4S8_9EURO</name>
<dbReference type="AlphaFoldDB" id="A0AAN7T4S8"/>
<dbReference type="PANTHER" id="PTHR16515:SF49">
    <property type="entry name" value="GASTRULA ZINC FINGER PROTEIN XLCGF49.1-LIKE-RELATED"/>
    <property type="match status" value="1"/>
</dbReference>
<keyword evidence="9" id="KW-0539">Nucleus</keyword>
<feature type="compositionally biased region" description="Polar residues" evidence="11">
    <location>
        <begin position="229"/>
        <end position="265"/>
    </location>
</feature>
<keyword evidence="14" id="KW-1185">Reference proteome</keyword>
<reference evidence="13 14" key="1">
    <citation type="submission" date="2023-08" db="EMBL/GenBank/DDBJ databases">
        <title>Black Yeasts Isolated from many extreme environments.</title>
        <authorList>
            <person name="Coleine C."/>
            <person name="Stajich J.E."/>
            <person name="Selbmann L."/>
        </authorList>
    </citation>
    <scope>NUCLEOTIDE SEQUENCE [LARGE SCALE GENOMIC DNA]</scope>
    <source>
        <strain evidence="13 14">CCFEE 5910</strain>
    </source>
</reference>
<evidence type="ECO:0000256" key="6">
    <source>
        <dbReference type="ARBA" id="ARBA00022833"/>
    </source>
</evidence>
<sequence>MGTPLDSAGIPSSLTQRRPAASHLPLFELPPPSHFSAPQLAHKFPPLSGINIQPLSASVSVGNLLTPPPNSGSDSGTNSANLPPQGIPVLPYTPTFWQGAGATPGYTGLAPQWQTTQGMLEKPMFSPVSNGLSRHDLQSQSSGAGIALPPPPYHLAHLPPYAHASQGSSAGHNTQHSAAMNNHMLSSQIRPSSQASPVSPADSVSRATSTPGLYAAMTATATPQPPYGFQSSTPVSQSPHSANAPASTMSPPLQHGNTSHLHSSSFIKPPYPSYSLPAMPGPVLTNINAPGGQMSLVGNMQAQMLPMHFNSGYAANPQFAYAQARANSPQQAQNQDRPFKCDECPQSFNRNHDLKRHKRIHLAVKPYPCAHCDKSFSRKDALKRHILVKGCGKASESESTSADGVKSESGSDTQETSSLGVAA</sequence>
<proteinExistence type="inferred from homology"/>
<dbReference type="GeneID" id="90025593"/>
<gene>
    <name evidence="13" type="primary">MET32</name>
    <name evidence="13" type="ORF">LTR05_000162</name>
</gene>
<dbReference type="PROSITE" id="PS50157">
    <property type="entry name" value="ZINC_FINGER_C2H2_2"/>
    <property type="match status" value="2"/>
</dbReference>
<keyword evidence="7" id="KW-0238">DNA-binding</keyword>
<keyword evidence="6" id="KW-0862">Zinc</keyword>
<evidence type="ECO:0000256" key="2">
    <source>
        <dbReference type="ARBA" id="ARBA00006991"/>
    </source>
</evidence>
<keyword evidence="4" id="KW-0677">Repeat</keyword>
<keyword evidence="8" id="KW-0804">Transcription</keyword>